<organism evidence="2 3">
    <name type="scientific">Streptomyces mesophilus</name>
    <dbReference type="NCBI Taxonomy" id="1775132"/>
    <lineage>
        <taxon>Bacteria</taxon>
        <taxon>Bacillati</taxon>
        <taxon>Actinomycetota</taxon>
        <taxon>Actinomycetes</taxon>
        <taxon>Kitasatosporales</taxon>
        <taxon>Streptomycetaceae</taxon>
        <taxon>Streptomyces</taxon>
    </lineage>
</organism>
<sequence length="183" mass="20991">MSVTLGGITAGSAALAALHPRKPNPELQRELLDQQRELIGQQRELLDHLRSQHHHARLIAQQQLQLDLLEKVLRDPSLAAVFDLHEGEASAERRRQYLVANAMYTNALLAWRIETITKEGFLGYVRGMLQNPVFREYWDATRKQRLTLDDSDEARMGREVDELAEQLDESESDEWWVVGRPGV</sequence>
<dbReference type="Pfam" id="PF19560">
    <property type="entry name" value="DUF6082"/>
    <property type="match status" value="1"/>
</dbReference>
<feature type="coiled-coil region" evidence="1">
    <location>
        <begin position="24"/>
        <end position="52"/>
    </location>
</feature>
<dbReference type="InterPro" id="IPR045728">
    <property type="entry name" value="DUF6082"/>
</dbReference>
<name>A0A6G4XGF0_9ACTN</name>
<dbReference type="EMBL" id="JAAKZW010000041">
    <property type="protein sequence ID" value="NGO76636.1"/>
    <property type="molecule type" value="Genomic_DNA"/>
</dbReference>
<proteinExistence type="predicted"/>
<keyword evidence="3" id="KW-1185">Reference proteome</keyword>
<reference evidence="2 3" key="1">
    <citation type="submission" date="2020-02" db="EMBL/GenBank/DDBJ databases">
        <title>Whole-genome analyses of novel actinobacteria.</title>
        <authorList>
            <person name="Sahin N."/>
            <person name="Tokatli A."/>
        </authorList>
    </citation>
    <scope>NUCLEOTIDE SEQUENCE [LARGE SCALE GENOMIC DNA]</scope>
    <source>
        <strain evidence="2 3">YC504</strain>
    </source>
</reference>
<protein>
    <submittedName>
        <fullName evidence="2">Uncharacterized protein</fullName>
    </submittedName>
</protein>
<evidence type="ECO:0000256" key="1">
    <source>
        <dbReference type="SAM" id="Coils"/>
    </source>
</evidence>
<evidence type="ECO:0000313" key="3">
    <source>
        <dbReference type="Proteomes" id="UP000481109"/>
    </source>
</evidence>
<dbReference type="AlphaFoldDB" id="A0A6G4XGF0"/>
<dbReference type="Proteomes" id="UP000481109">
    <property type="component" value="Unassembled WGS sequence"/>
</dbReference>
<comment type="caution">
    <text evidence="2">The sequence shown here is derived from an EMBL/GenBank/DDBJ whole genome shotgun (WGS) entry which is preliminary data.</text>
</comment>
<dbReference type="RefSeq" id="WP_165332131.1">
    <property type="nucleotide sequence ID" value="NZ_JAAKZW010000041.1"/>
</dbReference>
<gene>
    <name evidence="2" type="ORF">G6045_13310</name>
</gene>
<evidence type="ECO:0000313" key="2">
    <source>
        <dbReference type="EMBL" id="NGO76636.1"/>
    </source>
</evidence>
<accession>A0A6G4XGF0</accession>
<keyword evidence="1" id="KW-0175">Coiled coil</keyword>